<keyword evidence="2" id="KW-0964">Secreted</keyword>
<dbReference type="GeneID" id="20199956"/>
<dbReference type="EMBL" id="KB097495">
    <property type="protein sequence ID" value="ESN96123.1"/>
    <property type="molecule type" value="Genomic_DNA"/>
</dbReference>
<dbReference type="InterPro" id="IPR001881">
    <property type="entry name" value="EGF-like_Ca-bd_dom"/>
</dbReference>
<sequence>MVKMVKLLGHAGAVTGLERIDIPYCHTHCNLVNVALKKPAYLSSLYQNLFNDCFQCLGINGVNGIKTDIVHADNSFQYSNWFVVDRLDAYQWPLEVTIAGQVLTVNCKDGNKFSRYVIIQQSQVVEEQLNNKFLAFAELEVYADENFLQYDNLAYKRPAYMSTPDATYIPNNCVDEIENNFCLLGAELAPNPNWPGSSKFTDRMTQFIVGLAASFNEKVKTVSVRSSYDVCGQGPSTVQPVDTPIRLDCPNKNAYSRYVIVQQDPTIANNIGGMTFADLTVYGSENSVNKYMGCFQNFQVQKSFQESSLDICISLYNQLNIPYATVKDNQMCYCGTPTTLFPSSQCFSNCDVITGLCAASDLTAVYTTPISPGYLGCYVDDANNRDLDVLMKNDVTSMTSELCINLCVQNGYAYAGLQNGMASANECNSECSGNQAQLCGGPLRNTIYSLCNTYGGLKKCPDQYHCSDGFNFDTWMNCQSQKCLAGWTGSYCKDRDCQTKNGNCGIHPCSTFKIGTATLTECVCKVGYQKTYYNDDCTLSKCSVPNVCDVAPAICNLTTSTCTNTPDSYVCTCLTGFRNPTNNKTICLDIDECVEKSDTCNKPSEACVNTIGSFTCQCSAGYQRINNICTDIDECSNSSSPCNNATSSCMNNPGTYNCTCLSGFCNKDQFTCEDVDECSRNASICNSAISLCLNVVGSYICSCYSGYSNKDQFTCEVSPERIGLYALIGVTVAGLLTLLGLLLFLAAVVNRILKMVFRKRSNKNNKPPNGDVTIVNVDLR</sequence>
<dbReference type="RefSeq" id="XP_009025359.1">
    <property type="nucleotide sequence ID" value="XM_009027111.1"/>
</dbReference>
<keyword evidence="3 8" id="KW-0245">EGF-like domain</keyword>
<reference evidence="14" key="1">
    <citation type="submission" date="2012-12" db="EMBL/GenBank/DDBJ databases">
        <authorList>
            <person name="Hellsten U."/>
            <person name="Grimwood J."/>
            <person name="Chapman J.A."/>
            <person name="Shapiro H."/>
            <person name="Aerts A."/>
            <person name="Otillar R.P."/>
            <person name="Terry A.Y."/>
            <person name="Boore J.L."/>
            <person name="Simakov O."/>
            <person name="Marletaz F."/>
            <person name="Cho S.-J."/>
            <person name="Edsinger-Gonzales E."/>
            <person name="Havlak P."/>
            <person name="Kuo D.-H."/>
            <person name="Larsson T."/>
            <person name="Lv J."/>
            <person name="Arendt D."/>
            <person name="Savage R."/>
            <person name="Osoegawa K."/>
            <person name="de Jong P."/>
            <person name="Lindberg D.R."/>
            <person name="Seaver E.C."/>
            <person name="Weisblat D.A."/>
            <person name="Putnam N.H."/>
            <person name="Grigoriev I.V."/>
            <person name="Rokhsar D.S."/>
        </authorList>
    </citation>
    <scope>NUCLEOTIDE SEQUENCE</scope>
</reference>
<accession>T1ETQ6</accession>
<evidence type="ECO:0000256" key="2">
    <source>
        <dbReference type="ARBA" id="ARBA00022525"/>
    </source>
</evidence>
<dbReference type="PROSITE" id="PS01187">
    <property type="entry name" value="EGF_CA"/>
    <property type="match status" value="2"/>
</dbReference>
<keyword evidence="6" id="KW-1015">Disulfide bond</keyword>
<dbReference type="Pfam" id="PF01822">
    <property type="entry name" value="WSC"/>
    <property type="match status" value="1"/>
</dbReference>
<dbReference type="InterPro" id="IPR018097">
    <property type="entry name" value="EGF_Ca-bd_CS"/>
</dbReference>
<feature type="transmembrane region" description="Helical" evidence="9">
    <location>
        <begin position="722"/>
        <end position="753"/>
    </location>
</feature>
<comment type="subcellular location">
    <subcellularLocation>
        <location evidence="1">Secreted</location>
    </subcellularLocation>
</comment>
<evidence type="ECO:0000256" key="9">
    <source>
        <dbReference type="SAM" id="Phobius"/>
    </source>
</evidence>
<evidence type="ECO:0000259" key="11">
    <source>
        <dbReference type="PROSITE" id="PS51212"/>
    </source>
</evidence>
<evidence type="ECO:0000259" key="10">
    <source>
        <dbReference type="PROSITE" id="PS50026"/>
    </source>
</evidence>
<dbReference type="Proteomes" id="UP000015101">
    <property type="component" value="Unassembled WGS sequence"/>
</dbReference>
<gene>
    <name evidence="13" type="primary">20199956</name>
    <name evidence="12" type="ORF">HELRODRAFT_163153</name>
</gene>
<dbReference type="InterPro" id="IPR000742">
    <property type="entry name" value="EGF"/>
</dbReference>
<dbReference type="InParanoid" id="T1ETQ6"/>
<dbReference type="Gene3D" id="2.10.25.10">
    <property type="entry name" value="Laminin"/>
    <property type="match status" value="4"/>
</dbReference>
<dbReference type="EMBL" id="AMQM01001310">
    <property type="status" value="NOT_ANNOTATED_CDS"/>
    <property type="molecule type" value="Genomic_DNA"/>
</dbReference>
<protein>
    <submittedName>
        <fullName evidence="12 13">Uncharacterized protein</fullName>
    </submittedName>
</protein>
<reference evidence="12 14" key="2">
    <citation type="journal article" date="2013" name="Nature">
        <title>Insights into bilaterian evolution from three spiralian genomes.</title>
        <authorList>
            <person name="Simakov O."/>
            <person name="Marletaz F."/>
            <person name="Cho S.J."/>
            <person name="Edsinger-Gonzales E."/>
            <person name="Havlak P."/>
            <person name="Hellsten U."/>
            <person name="Kuo D.H."/>
            <person name="Larsson T."/>
            <person name="Lv J."/>
            <person name="Arendt D."/>
            <person name="Savage R."/>
            <person name="Osoegawa K."/>
            <person name="de Jong P."/>
            <person name="Grimwood J."/>
            <person name="Chapman J.A."/>
            <person name="Shapiro H."/>
            <person name="Aerts A."/>
            <person name="Otillar R.P."/>
            <person name="Terry A.Y."/>
            <person name="Boore J.L."/>
            <person name="Grigoriev I.V."/>
            <person name="Lindberg D.R."/>
            <person name="Seaver E.C."/>
            <person name="Weisblat D.A."/>
            <person name="Putnam N.H."/>
            <person name="Rokhsar D.S."/>
        </authorList>
    </citation>
    <scope>NUCLEOTIDE SEQUENCE</scope>
</reference>
<feature type="domain" description="EGF-like" evidence="10">
    <location>
        <begin position="589"/>
        <end position="630"/>
    </location>
</feature>
<organism evidence="13 14">
    <name type="scientific">Helobdella robusta</name>
    <name type="common">Californian leech</name>
    <dbReference type="NCBI Taxonomy" id="6412"/>
    <lineage>
        <taxon>Eukaryota</taxon>
        <taxon>Metazoa</taxon>
        <taxon>Spiralia</taxon>
        <taxon>Lophotrochozoa</taxon>
        <taxon>Annelida</taxon>
        <taxon>Clitellata</taxon>
        <taxon>Hirudinea</taxon>
        <taxon>Rhynchobdellida</taxon>
        <taxon>Glossiphoniidae</taxon>
        <taxon>Helobdella</taxon>
    </lineage>
</organism>
<keyword evidence="9" id="KW-1133">Transmembrane helix</keyword>
<keyword evidence="7" id="KW-0325">Glycoprotein</keyword>
<dbReference type="InterPro" id="IPR008979">
    <property type="entry name" value="Galactose-bd-like_sf"/>
</dbReference>
<evidence type="ECO:0000313" key="14">
    <source>
        <dbReference type="Proteomes" id="UP000015101"/>
    </source>
</evidence>
<dbReference type="CTD" id="20199956"/>
<dbReference type="eggNOG" id="KOG4193">
    <property type="taxonomic scope" value="Eukaryota"/>
</dbReference>
<dbReference type="HOGENOM" id="CLU_017637_0_0_1"/>
<evidence type="ECO:0000256" key="7">
    <source>
        <dbReference type="ARBA" id="ARBA00023180"/>
    </source>
</evidence>
<dbReference type="GO" id="GO:0005509">
    <property type="term" value="F:calcium ion binding"/>
    <property type="evidence" value="ECO:0007669"/>
    <property type="project" value="InterPro"/>
</dbReference>
<dbReference type="SMART" id="SM00179">
    <property type="entry name" value="EGF_CA"/>
    <property type="match status" value="4"/>
</dbReference>
<evidence type="ECO:0000256" key="6">
    <source>
        <dbReference type="ARBA" id="ARBA00023157"/>
    </source>
</evidence>
<dbReference type="KEGG" id="hro:HELRODRAFT_163153"/>
<feature type="domain" description="EGF-like" evidence="10">
    <location>
        <begin position="674"/>
        <end position="716"/>
    </location>
</feature>
<dbReference type="PANTHER" id="PTHR24040">
    <property type="entry name" value="LAMININ G-LIKE DOMAIN-CONTAINING PROTEIN"/>
    <property type="match status" value="1"/>
</dbReference>
<dbReference type="OrthoDB" id="2019572at2759"/>
<name>T1ETQ6_HELRO</name>
<comment type="caution">
    <text evidence="8">Lacks conserved residue(s) required for the propagation of feature annotation.</text>
</comment>
<dbReference type="FunFam" id="2.10.25.10:FF:000038">
    <property type="entry name" value="Fibrillin 2"/>
    <property type="match status" value="1"/>
</dbReference>
<dbReference type="AlphaFoldDB" id="T1ETQ6"/>
<evidence type="ECO:0000256" key="5">
    <source>
        <dbReference type="ARBA" id="ARBA00022737"/>
    </source>
</evidence>
<reference evidence="13" key="3">
    <citation type="submission" date="2015-06" db="UniProtKB">
        <authorList>
            <consortium name="EnsemblMetazoa"/>
        </authorList>
    </citation>
    <scope>IDENTIFICATION</scope>
</reference>
<dbReference type="InterPro" id="IPR000152">
    <property type="entry name" value="EGF-type_Asp/Asn_hydroxyl_site"/>
</dbReference>
<dbReference type="GO" id="GO:0005576">
    <property type="term" value="C:extracellular region"/>
    <property type="evidence" value="ECO:0007669"/>
    <property type="project" value="UniProtKB-SubCell"/>
</dbReference>
<dbReference type="SMART" id="SM00181">
    <property type="entry name" value="EGF"/>
    <property type="match status" value="5"/>
</dbReference>
<evidence type="ECO:0000256" key="8">
    <source>
        <dbReference type="PROSITE-ProRule" id="PRU00076"/>
    </source>
</evidence>
<dbReference type="SUPFAM" id="SSF57184">
    <property type="entry name" value="Growth factor receptor domain"/>
    <property type="match status" value="2"/>
</dbReference>
<keyword evidence="5" id="KW-0677">Repeat</keyword>
<dbReference type="CDD" id="cd00054">
    <property type="entry name" value="EGF_CA"/>
    <property type="match status" value="2"/>
</dbReference>
<feature type="domain" description="WSC" evidence="11">
    <location>
        <begin position="371"/>
        <end position="451"/>
    </location>
</feature>
<dbReference type="InterPro" id="IPR009030">
    <property type="entry name" value="Growth_fac_rcpt_cys_sf"/>
</dbReference>
<evidence type="ECO:0000313" key="13">
    <source>
        <dbReference type="EnsemblMetazoa" id="HelroP163153"/>
    </source>
</evidence>
<dbReference type="PROSITE" id="PS50026">
    <property type="entry name" value="EGF_3"/>
    <property type="match status" value="3"/>
</dbReference>
<proteinExistence type="predicted"/>
<evidence type="ECO:0000256" key="4">
    <source>
        <dbReference type="ARBA" id="ARBA00022729"/>
    </source>
</evidence>
<keyword evidence="9" id="KW-0472">Membrane</keyword>
<keyword evidence="14" id="KW-1185">Reference proteome</keyword>
<dbReference type="InterPro" id="IPR049883">
    <property type="entry name" value="NOTCH1_EGF-like"/>
</dbReference>
<dbReference type="PROSITE" id="PS00010">
    <property type="entry name" value="ASX_HYDROXYL"/>
    <property type="match status" value="3"/>
</dbReference>
<dbReference type="PROSITE" id="PS51212">
    <property type="entry name" value="WSC"/>
    <property type="match status" value="1"/>
</dbReference>
<dbReference type="EnsemblMetazoa" id="HelroT163153">
    <property type="protein sequence ID" value="HelroP163153"/>
    <property type="gene ID" value="HelroG163153"/>
</dbReference>
<dbReference type="InterPro" id="IPR002889">
    <property type="entry name" value="WSC_carb-bd"/>
</dbReference>
<evidence type="ECO:0000313" key="12">
    <source>
        <dbReference type="EMBL" id="ESN96123.1"/>
    </source>
</evidence>
<dbReference type="SMART" id="SM00321">
    <property type="entry name" value="WSC"/>
    <property type="match status" value="2"/>
</dbReference>
<keyword evidence="4" id="KW-0732">Signal</keyword>
<keyword evidence="9" id="KW-0812">Transmembrane</keyword>
<dbReference type="SUPFAM" id="SSF49785">
    <property type="entry name" value="Galactose-binding domain-like"/>
    <property type="match status" value="1"/>
</dbReference>
<feature type="domain" description="EGF-like" evidence="10">
    <location>
        <begin position="631"/>
        <end position="673"/>
    </location>
</feature>
<dbReference type="InterPro" id="IPR051145">
    <property type="entry name" value="GAS-SHBG-PROS"/>
</dbReference>
<dbReference type="Pfam" id="PF07645">
    <property type="entry name" value="EGF_CA"/>
    <property type="match status" value="4"/>
</dbReference>
<dbReference type="FunFam" id="2.10.25.10:FF:000014">
    <property type="entry name" value="Latent-transforming growth factor beta-binding protein 3"/>
    <property type="match status" value="1"/>
</dbReference>
<evidence type="ECO:0000256" key="3">
    <source>
        <dbReference type="ARBA" id="ARBA00022536"/>
    </source>
</evidence>
<dbReference type="PANTHER" id="PTHR24040:SF13">
    <property type="entry name" value="FIBROPELLIN-1"/>
    <property type="match status" value="1"/>
</dbReference>
<dbReference type="PROSITE" id="PS01186">
    <property type="entry name" value="EGF_2"/>
    <property type="match status" value="3"/>
</dbReference>
<evidence type="ECO:0000256" key="1">
    <source>
        <dbReference type="ARBA" id="ARBA00004613"/>
    </source>
</evidence>